<proteinExistence type="inferred from homology"/>
<dbReference type="InterPro" id="IPR034660">
    <property type="entry name" value="DinB/YfiT-like"/>
</dbReference>
<keyword evidence="2 3" id="KW-0479">Metal-binding</keyword>
<evidence type="ECO:0000256" key="3">
    <source>
        <dbReference type="PIRSR" id="PIRSR607837-1"/>
    </source>
</evidence>
<comment type="similarity">
    <text evidence="1">Belongs to the DinB family.</text>
</comment>
<organism evidence="4 5">
    <name type="scientific">Aquiflexum balticum DSM 16537</name>
    <dbReference type="NCBI Taxonomy" id="758820"/>
    <lineage>
        <taxon>Bacteria</taxon>
        <taxon>Pseudomonadati</taxon>
        <taxon>Bacteroidota</taxon>
        <taxon>Cytophagia</taxon>
        <taxon>Cytophagales</taxon>
        <taxon>Cyclobacteriaceae</taxon>
        <taxon>Aquiflexum</taxon>
    </lineage>
</organism>
<feature type="binding site" evidence="3">
    <location>
        <position position="150"/>
    </location>
    <ligand>
        <name>a divalent metal cation</name>
        <dbReference type="ChEBI" id="CHEBI:60240"/>
    </ligand>
</feature>
<gene>
    <name evidence="4" type="ORF">SAMN00777080_4043</name>
</gene>
<dbReference type="OrthoDB" id="119432at2"/>
<dbReference type="InterPro" id="IPR007837">
    <property type="entry name" value="DinB"/>
</dbReference>
<feature type="binding site" evidence="3">
    <location>
        <position position="67"/>
    </location>
    <ligand>
        <name>a divalent metal cation</name>
        <dbReference type="ChEBI" id="CHEBI:60240"/>
    </ligand>
</feature>
<evidence type="ECO:0000256" key="1">
    <source>
        <dbReference type="ARBA" id="ARBA00008635"/>
    </source>
</evidence>
<dbReference type="SUPFAM" id="SSF109854">
    <property type="entry name" value="DinB/YfiT-like putative metalloenzymes"/>
    <property type="match status" value="1"/>
</dbReference>
<dbReference type="GO" id="GO:0046872">
    <property type="term" value="F:metal ion binding"/>
    <property type="evidence" value="ECO:0007669"/>
    <property type="project" value="UniProtKB-KW"/>
</dbReference>
<keyword evidence="5" id="KW-1185">Reference proteome</keyword>
<evidence type="ECO:0000313" key="5">
    <source>
        <dbReference type="Proteomes" id="UP000192333"/>
    </source>
</evidence>
<dbReference type="Proteomes" id="UP000192333">
    <property type="component" value="Chromosome I"/>
</dbReference>
<dbReference type="Gene3D" id="1.20.120.450">
    <property type="entry name" value="dinb family like domain"/>
    <property type="match status" value="1"/>
</dbReference>
<evidence type="ECO:0000313" key="4">
    <source>
        <dbReference type="EMBL" id="SMD45393.1"/>
    </source>
</evidence>
<name>A0A1W2H936_9BACT</name>
<accession>A0A1W2H936</accession>
<dbReference type="EMBL" id="LT838813">
    <property type="protein sequence ID" value="SMD45393.1"/>
    <property type="molecule type" value="Genomic_DNA"/>
</dbReference>
<dbReference type="AlphaFoldDB" id="A0A1W2H936"/>
<dbReference type="Pfam" id="PF05163">
    <property type="entry name" value="DinB"/>
    <property type="match status" value="1"/>
</dbReference>
<dbReference type="STRING" id="758820.SAMN00777080_4043"/>
<protein>
    <submittedName>
        <fullName evidence="4">Uncharacterized damage-inducible protein DinB (Forms a four-helix bundle)</fullName>
    </submittedName>
</protein>
<reference evidence="5" key="1">
    <citation type="submission" date="2017-04" db="EMBL/GenBank/DDBJ databases">
        <authorList>
            <person name="Varghese N."/>
            <person name="Submissions S."/>
        </authorList>
    </citation>
    <scope>NUCLEOTIDE SEQUENCE [LARGE SCALE GENOMIC DNA]</scope>
    <source>
        <strain evidence="5">DSM 16537</strain>
    </source>
</reference>
<sequence>MKNTILILLILFYSVPLKAQNFFTSQYPQVWERASEYTLEVAKAMPEENYGFKPEADAMTFGGQLLHIVDNISFLTRLISGESKTFYDRTKAEELNKDEIIEILENANDYVGSLISGISTDDLNTAIEFRKLEMSKENIFYLLRDHQVHHRGQCIVYLRMAGVKAPPYVGW</sequence>
<feature type="binding site" evidence="3">
    <location>
        <position position="146"/>
    </location>
    <ligand>
        <name>a divalent metal cation</name>
        <dbReference type="ChEBI" id="CHEBI:60240"/>
    </ligand>
</feature>
<evidence type="ECO:0000256" key="2">
    <source>
        <dbReference type="ARBA" id="ARBA00022723"/>
    </source>
</evidence>
<dbReference type="RefSeq" id="WP_084122192.1">
    <property type="nucleotide sequence ID" value="NZ_LT838813.1"/>
</dbReference>